<reference evidence="3" key="1">
    <citation type="submission" date="2020-01" db="EMBL/GenBank/DDBJ databases">
        <authorList>
            <person name="Mishra B."/>
        </authorList>
    </citation>
    <scope>NUCLEOTIDE SEQUENCE [LARGE SCALE GENOMIC DNA]</scope>
</reference>
<keyword evidence="2" id="KW-0732">Signal</keyword>
<dbReference type="AlphaFoldDB" id="A0A6D2J0K5"/>
<accession>A0A6D2J0K5</accession>
<organism evidence="3 4">
    <name type="scientific">Microthlaspi erraticum</name>
    <dbReference type="NCBI Taxonomy" id="1685480"/>
    <lineage>
        <taxon>Eukaryota</taxon>
        <taxon>Viridiplantae</taxon>
        <taxon>Streptophyta</taxon>
        <taxon>Embryophyta</taxon>
        <taxon>Tracheophyta</taxon>
        <taxon>Spermatophyta</taxon>
        <taxon>Magnoliopsida</taxon>
        <taxon>eudicotyledons</taxon>
        <taxon>Gunneridae</taxon>
        <taxon>Pentapetalae</taxon>
        <taxon>rosids</taxon>
        <taxon>malvids</taxon>
        <taxon>Brassicales</taxon>
        <taxon>Brassicaceae</taxon>
        <taxon>Coluteocarpeae</taxon>
        <taxon>Microthlaspi</taxon>
    </lineage>
</organism>
<evidence type="ECO:0000313" key="4">
    <source>
        <dbReference type="Proteomes" id="UP000467841"/>
    </source>
</evidence>
<sequence length="177" mass="19634">MLLLLSLAFVVFVLGSYTINKESNSPNIHQSIETMEFGSNETPISRELTSFYTGTSNNDHIGDSFLWNGVRESDVDPPPSLTSHHPCDSFSFRPPPPPGLRRPGPRQREARRKLLGIAGESCFQCLGLCYGDGPAKAVKHQLSEVQWSNKAVCCSFRDEDEGVDEGAYDGKHVEEYL</sequence>
<keyword evidence="4" id="KW-1185">Reference proteome</keyword>
<evidence type="ECO:0000256" key="1">
    <source>
        <dbReference type="SAM" id="MobiDB-lite"/>
    </source>
</evidence>
<comment type="caution">
    <text evidence="3">The sequence shown here is derived from an EMBL/GenBank/DDBJ whole genome shotgun (WGS) entry which is preliminary data.</text>
</comment>
<protein>
    <submittedName>
        <fullName evidence="3">Uncharacterized protein</fullName>
    </submittedName>
</protein>
<feature type="signal peptide" evidence="2">
    <location>
        <begin position="1"/>
        <end position="15"/>
    </location>
</feature>
<feature type="chain" id="PRO_5025504622" evidence="2">
    <location>
        <begin position="16"/>
        <end position="177"/>
    </location>
</feature>
<name>A0A6D2J0K5_9BRAS</name>
<proteinExistence type="predicted"/>
<dbReference type="Proteomes" id="UP000467841">
    <property type="component" value="Unassembled WGS sequence"/>
</dbReference>
<evidence type="ECO:0000313" key="3">
    <source>
        <dbReference type="EMBL" id="CAA7033343.1"/>
    </source>
</evidence>
<feature type="region of interest" description="Disordered" evidence="1">
    <location>
        <begin position="76"/>
        <end position="108"/>
    </location>
</feature>
<dbReference type="EMBL" id="CACVBM020001129">
    <property type="protein sequence ID" value="CAA7033343.1"/>
    <property type="molecule type" value="Genomic_DNA"/>
</dbReference>
<gene>
    <name evidence="3" type="ORF">MERR_LOCUS20578</name>
</gene>
<evidence type="ECO:0000256" key="2">
    <source>
        <dbReference type="SAM" id="SignalP"/>
    </source>
</evidence>